<dbReference type="InterPro" id="IPR029044">
    <property type="entry name" value="Nucleotide-diphossugar_trans"/>
</dbReference>
<keyword evidence="3" id="KW-1185">Reference proteome</keyword>
<feature type="domain" description="Nucleotidyl transferase" evidence="1">
    <location>
        <begin position="3"/>
        <end position="242"/>
    </location>
</feature>
<dbReference type="PANTHER" id="PTHR22572">
    <property type="entry name" value="SUGAR-1-PHOSPHATE GUANYL TRANSFERASE"/>
    <property type="match status" value="1"/>
</dbReference>
<dbReference type="GO" id="GO:0016740">
    <property type="term" value="F:transferase activity"/>
    <property type="evidence" value="ECO:0007669"/>
    <property type="project" value="UniProtKB-KW"/>
</dbReference>
<sequence>MNALFLAAGLGTRLRPLTLKYPKPCVPFLNIPLGLYQFRFLNSLKSESSLQNLVVNTFHLPQKIHALYQNQPYFNGIQFSDEHPLILGSAGGLKKASRLFSDDETILLSNADEVFFTEDHDFLSKAYQQHTKNKNLATLIVMKHPEAGKKFGAIWCEGASVRHIGKDRPTDTSLQPWHYIGMLFLNRRALNWISESQESNIFYDILIQHLGSERVEAFELSCNWYETGNAFDFFEATKTVLQNLDDHTLDFINQYDPSDLIQNKDGVSLVSKSVDISVDKLEGYNVISKSSDPHLLKSLPLIQNSVLFEHEHLNLSYFS</sequence>
<dbReference type="SUPFAM" id="SSF53448">
    <property type="entry name" value="Nucleotide-diphospho-sugar transferases"/>
    <property type="match status" value="1"/>
</dbReference>
<evidence type="ECO:0000313" key="3">
    <source>
        <dbReference type="Proteomes" id="UP000012040"/>
    </source>
</evidence>
<gene>
    <name evidence="2" type="ORF">A11Q_151</name>
</gene>
<dbReference type="OrthoDB" id="9788272at2"/>
<keyword evidence="2" id="KW-0808">Transferase</keyword>
<dbReference type="KEGG" id="bex:A11Q_151"/>
<dbReference type="EMBL" id="CP003537">
    <property type="protein sequence ID" value="AGH94371.1"/>
    <property type="molecule type" value="Genomic_DNA"/>
</dbReference>
<name>M4V8N2_9BACT</name>
<organism evidence="2 3">
    <name type="scientific">Pseudobdellovibrio exovorus JSS</name>
    <dbReference type="NCBI Taxonomy" id="1184267"/>
    <lineage>
        <taxon>Bacteria</taxon>
        <taxon>Pseudomonadati</taxon>
        <taxon>Bdellovibrionota</taxon>
        <taxon>Bdellovibrionia</taxon>
        <taxon>Bdellovibrionales</taxon>
        <taxon>Pseudobdellovibrionaceae</taxon>
        <taxon>Pseudobdellovibrio</taxon>
    </lineage>
</organism>
<dbReference type="PATRIC" id="fig|1184267.3.peg.154"/>
<protein>
    <submittedName>
        <fullName evidence="2">Mannose-1-phosphate guanyltransferase</fullName>
    </submittedName>
</protein>
<dbReference type="Pfam" id="PF00483">
    <property type="entry name" value="NTP_transferase"/>
    <property type="match status" value="1"/>
</dbReference>
<dbReference type="eggNOG" id="COG1208">
    <property type="taxonomic scope" value="Bacteria"/>
</dbReference>
<dbReference type="InterPro" id="IPR005835">
    <property type="entry name" value="NTP_transferase_dom"/>
</dbReference>
<evidence type="ECO:0000313" key="2">
    <source>
        <dbReference type="EMBL" id="AGH94371.1"/>
    </source>
</evidence>
<reference evidence="2 3" key="1">
    <citation type="journal article" date="2013" name="ISME J.">
        <title>By their genes ye shall know them: genomic signatures of predatory bacteria.</title>
        <authorList>
            <person name="Pasternak Z."/>
            <person name="Pietrokovski S."/>
            <person name="Rotem O."/>
            <person name="Gophna U."/>
            <person name="Lurie-Weinberger M.N."/>
            <person name="Jurkevitch E."/>
        </authorList>
    </citation>
    <scope>NUCLEOTIDE SEQUENCE [LARGE SCALE GENOMIC DNA]</scope>
    <source>
        <strain evidence="2 3">JSS</strain>
    </source>
</reference>
<dbReference type="STRING" id="1184267.A11Q_151"/>
<dbReference type="AlphaFoldDB" id="M4V8N2"/>
<dbReference type="Gene3D" id="3.90.550.10">
    <property type="entry name" value="Spore Coat Polysaccharide Biosynthesis Protein SpsA, Chain A"/>
    <property type="match status" value="1"/>
</dbReference>
<accession>M4V8N2</accession>
<dbReference type="InterPro" id="IPR050486">
    <property type="entry name" value="Mannose-1P_guanyltransferase"/>
</dbReference>
<evidence type="ECO:0000259" key="1">
    <source>
        <dbReference type="Pfam" id="PF00483"/>
    </source>
</evidence>
<proteinExistence type="predicted"/>
<dbReference type="HOGENOM" id="CLU_029499_2_1_7"/>
<dbReference type="RefSeq" id="WP_015468861.1">
    <property type="nucleotide sequence ID" value="NC_020813.1"/>
</dbReference>
<dbReference type="Proteomes" id="UP000012040">
    <property type="component" value="Chromosome"/>
</dbReference>